<protein>
    <submittedName>
        <fullName evidence="7">Sulfatase</fullName>
    </submittedName>
</protein>
<feature type="signal peptide" evidence="5">
    <location>
        <begin position="1"/>
        <end position="24"/>
    </location>
</feature>
<comment type="similarity">
    <text evidence="1">Belongs to the sulfatase family.</text>
</comment>
<dbReference type="PROSITE" id="PS00523">
    <property type="entry name" value="SULFATASE_1"/>
    <property type="match status" value="1"/>
</dbReference>
<dbReference type="GO" id="GO:0016787">
    <property type="term" value="F:hydrolase activity"/>
    <property type="evidence" value="ECO:0007669"/>
    <property type="project" value="UniProtKB-KW"/>
</dbReference>
<dbReference type="PANTHER" id="PTHR42693:SF43">
    <property type="entry name" value="BLL2667 PROTEIN"/>
    <property type="match status" value="1"/>
</dbReference>
<keyword evidence="3" id="KW-0378">Hydrolase</keyword>
<dbReference type="Pfam" id="PF00884">
    <property type="entry name" value="Sulfatase"/>
    <property type="match status" value="1"/>
</dbReference>
<feature type="domain" description="Sulfatase N-terminal" evidence="6">
    <location>
        <begin position="50"/>
        <end position="460"/>
    </location>
</feature>
<dbReference type="InterPro" id="IPR024607">
    <property type="entry name" value="Sulfatase_CS"/>
</dbReference>
<dbReference type="PATRIC" id="fig|1088721.3.peg.3450"/>
<evidence type="ECO:0000256" key="4">
    <source>
        <dbReference type="ARBA" id="ARBA00022837"/>
    </source>
</evidence>
<dbReference type="Proteomes" id="UP000004030">
    <property type="component" value="Unassembled WGS sequence"/>
</dbReference>
<evidence type="ECO:0000256" key="3">
    <source>
        <dbReference type="ARBA" id="ARBA00022801"/>
    </source>
</evidence>
<dbReference type="CDD" id="cd16025">
    <property type="entry name" value="PAS_like"/>
    <property type="match status" value="1"/>
</dbReference>
<feature type="chain" id="PRO_5003488363" evidence="5">
    <location>
        <begin position="25"/>
        <end position="778"/>
    </location>
</feature>
<dbReference type="KEGG" id="npn:JI59_21530"/>
<name>G6EGG2_9SPHN</name>
<dbReference type="AlphaFoldDB" id="G6EGG2"/>
<evidence type="ECO:0000313" key="8">
    <source>
        <dbReference type="Proteomes" id="UP000004030"/>
    </source>
</evidence>
<dbReference type="InterPro" id="IPR000917">
    <property type="entry name" value="Sulfatase_N"/>
</dbReference>
<keyword evidence="4" id="KW-0106">Calcium</keyword>
<accession>G6EGG2</accession>
<dbReference type="InterPro" id="IPR050738">
    <property type="entry name" value="Sulfatase"/>
</dbReference>
<evidence type="ECO:0000313" key="7">
    <source>
        <dbReference type="EMBL" id="EHJ59613.1"/>
    </source>
</evidence>
<dbReference type="PANTHER" id="PTHR42693">
    <property type="entry name" value="ARYLSULFATASE FAMILY MEMBER"/>
    <property type="match status" value="1"/>
</dbReference>
<reference evidence="7 8" key="1">
    <citation type="journal article" date="2012" name="J. Bacteriol.">
        <title>Genome sequence of benzo(a)pyrene-degrading bacterium Novosphingobium pentaromativorans US6-1.</title>
        <authorList>
            <person name="Luo Y.R."/>
            <person name="Kang S.G."/>
            <person name="Kim S.J."/>
            <person name="Kim M.R."/>
            <person name="Li N."/>
            <person name="Lee J.H."/>
            <person name="Kwon K.K."/>
        </authorList>
    </citation>
    <scope>NUCLEOTIDE SEQUENCE [LARGE SCALE GENOMIC DNA]</scope>
    <source>
        <strain evidence="7 8">US6-1</strain>
    </source>
</reference>
<dbReference type="GO" id="GO:0046872">
    <property type="term" value="F:metal ion binding"/>
    <property type="evidence" value="ECO:0007669"/>
    <property type="project" value="UniProtKB-KW"/>
</dbReference>
<sequence length="778" mass="84403">MSVYLKFGTVMGAALLIMASPARSDTPQLPEMRPIPEDYPAIPVAPDGAPNILLVLTDDVGFGAASAFGGPVATPNLERLAEHGLRYNRFHTTAMCSPTRASLLTGRNHHAVATGALTDFAVGAPGYTGIMPKSAATIAEVLRRGGYNTAWFGKHHNMPKGPFGSAGPQDWWPSGLGFEYFFGFIGADTDQWRPTLYRGTSRVVDTAQESILDERLGNEAIAWIHQQKAAAPDKPFFVYYAPGSAHTPHQAPPEWIARFRGKFSQGWEKVREETLARQKAMGLVPQDAVLPPWPEDVPHWDSLSAGDKALQERMMEAFAGELAFQDAQFGRIMDELARMGQRNNTLVVFIEGDNGADSAASPAGALAESGEIGNKRMSAEERSSLMDRIGGPYVHSNYGTGWAIAMDTPFPYYKQIASHLGGTRNGMIISWPGRIEQAGVRSQYAHVIDVYPTLLGAAGIAQPRTIDGVAQQKVDGIDLGYSFEHPGAPSRRHVQYYEMLGNRAIYKDGWLANTTPQREPWHMFSVGPRSSENLAPDYKWELYNLDEDFNQTHDLAQKEPARLAAMQQLFDEQVQIYNVDPVDDRLDAARAASASAHYVKVRGHYDFWGKGISLQSDVAPPITNRSFRVSADVTAGSGVLLALGSSLGGWSFAITGGQAVVHHALSPLPADQFELAAPLALTPGQSVQLEFEFDYDGQGLGKGGGMVIRSDGRQIAQGYIARTITVPEGYNENFDIGFDGGVPVIEALGQNNAFTGTIFKVRVDLGPVGQASKPPVSD</sequence>
<keyword evidence="8" id="KW-1185">Reference proteome</keyword>
<gene>
    <name evidence="7" type="ORF">NSU_3496</name>
</gene>
<dbReference type="SUPFAM" id="SSF53649">
    <property type="entry name" value="Alkaline phosphatase-like"/>
    <property type="match status" value="1"/>
</dbReference>
<evidence type="ECO:0000256" key="2">
    <source>
        <dbReference type="ARBA" id="ARBA00022723"/>
    </source>
</evidence>
<proteinExistence type="inferred from homology"/>
<comment type="caution">
    <text evidence="7">The sequence shown here is derived from an EMBL/GenBank/DDBJ whole genome shotgun (WGS) entry which is preliminary data.</text>
</comment>
<evidence type="ECO:0000256" key="5">
    <source>
        <dbReference type="SAM" id="SignalP"/>
    </source>
</evidence>
<keyword evidence="2" id="KW-0479">Metal-binding</keyword>
<dbReference type="Gene3D" id="3.30.1120.10">
    <property type="match status" value="1"/>
</dbReference>
<evidence type="ECO:0000256" key="1">
    <source>
        <dbReference type="ARBA" id="ARBA00008779"/>
    </source>
</evidence>
<dbReference type="RefSeq" id="WP_007014404.1">
    <property type="nucleotide sequence ID" value="NZ_CP009292.1"/>
</dbReference>
<organism evidence="7 8">
    <name type="scientific">Novosphingobium pentaromativorans US6-1</name>
    <dbReference type="NCBI Taxonomy" id="1088721"/>
    <lineage>
        <taxon>Bacteria</taxon>
        <taxon>Pseudomonadati</taxon>
        <taxon>Pseudomonadota</taxon>
        <taxon>Alphaproteobacteria</taxon>
        <taxon>Sphingomonadales</taxon>
        <taxon>Sphingomonadaceae</taxon>
        <taxon>Novosphingobium</taxon>
    </lineage>
</organism>
<dbReference type="InterPro" id="IPR017850">
    <property type="entry name" value="Alkaline_phosphatase_core_sf"/>
</dbReference>
<dbReference type="eggNOG" id="COG3119">
    <property type="taxonomic scope" value="Bacteria"/>
</dbReference>
<dbReference type="Gene3D" id="3.40.720.10">
    <property type="entry name" value="Alkaline Phosphatase, subunit A"/>
    <property type="match status" value="1"/>
</dbReference>
<evidence type="ECO:0000259" key="6">
    <source>
        <dbReference type="Pfam" id="PF00884"/>
    </source>
</evidence>
<keyword evidence="5" id="KW-0732">Signal</keyword>
<dbReference type="EMBL" id="AGFM01000055">
    <property type="protein sequence ID" value="EHJ59613.1"/>
    <property type="molecule type" value="Genomic_DNA"/>
</dbReference>